<dbReference type="PANTHER" id="PTHR31840:SF1">
    <property type="entry name" value="COILED-COIL DOMAIN-CONTAINING PROTEIN 97"/>
    <property type="match status" value="1"/>
</dbReference>
<dbReference type="InterPro" id="IPR018613">
    <property type="entry name" value="Ccdc97-like"/>
</dbReference>
<protein>
    <recommendedName>
        <fullName evidence="2">CCD97-like C-terminal domain-containing protein</fullName>
    </recommendedName>
</protein>
<evidence type="ECO:0000313" key="3">
    <source>
        <dbReference type="EMBL" id="CAA7406734.1"/>
    </source>
</evidence>
<dbReference type="OrthoDB" id="333176at2759"/>
<reference evidence="3" key="1">
    <citation type="submission" date="2020-02" db="EMBL/GenBank/DDBJ databases">
        <authorList>
            <person name="Scholz U."/>
            <person name="Mascher M."/>
            <person name="Fiebig A."/>
        </authorList>
    </citation>
    <scope>NUCLEOTIDE SEQUENCE</scope>
</reference>
<feature type="domain" description="CCD97-like C-terminal" evidence="2">
    <location>
        <begin position="105"/>
        <end position="317"/>
    </location>
</feature>
<keyword evidence="4" id="KW-1185">Reference proteome</keyword>
<dbReference type="Proteomes" id="UP000663760">
    <property type="component" value="Chromosome 13"/>
</dbReference>
<sequence>MERSTMEVISERLSGVEDLYFPRSTFSSGEAPSDSSVRKKALLDLLSRDAPLFLERYGGELTVEELSEFDALKQDYEVSWHLNRIRISRSPTAEETRLRSAAVKNRRRAYLEQLIRGGVYFSEEAMREREPYLHHEYVGRFQDPSGRGMSRPGERWSETLMRRSEEAIIVAKIRTEQQRLGVARKDWIGNEEYQEEEVEEEEEEEEEDEEEEEEEEEEQQEEEKKKEEEKIEDEEGGMNASDDGVKIAELPGACRAVSTVELRDQLEQFTHIMHQKFLAGEDSEYLDYSSIDNNERLDDHWLKESNQDAEERYFAED</sequence>
<feature type="compositionally biased region" description="Acidic residues" evidence="1">
    <location>
        <begin position="192"/>
        <end position="221"/>
    </location>
</feature>
<dbReference type="Pfam" id="PF09747">
    <property type="entry name" value="CCD97-like_C"/>
    <property type="match status" value="1"/>
</dbReference>
<evidence type="ECO:0000259" key="2">
    <source>
        <dbReference type="Pfam" id="PF09747"/>
    </source>
</evidence>
<name>A0A7I8LBS9_SPIIN</name>
<gene>
    <name evidence="3" type="ORF">SI8410_13017412</name>
</gene>
<proteinExistence type="predicted"/>
<dbReference type="EMBL" id="LR746276">
    <property type="protein sequence ID" value="CAA7406734.1"/>
    <property type="molecule type" value="Genomic_DNA"/>
</dbReference>
<evidence type="ECO:0000313" key="4">
    <source>
        <dbReference type="Proteomes" id="UP000663760"/>
    </source>
</evidence>
<feature type="region of interest" description="Disordered" evidence="1">
    <location>
        <begin position="190"/>
        <end position="246"/>
    </location>
</feature>
<accession>A0A7I8LBS9</accession>
<organism evidence="3 4">
    <name type="scientific">Spirodela intermedia</name>
    <name type="common">Intermediate duckweed</name>
    <dbReference type="NCBI Taxonomy" id="51605"/>
    <lineage>
        <taxon>Eukaryota</taxon>
        <taxon>Viridiplantae</taxon>
        <taxon>Streptophyta</taxon>
        <taxon>Embryophyta</taxon>
        <taxon>Tracheophyta</taxon>
        <taxon>Spermatophyta</taxon>
        <taxon>Magnoliopsida</taxon>
        <taxon>Liliopsida</taxon>
        <taxon>Araceae</taxon>
        <taxon>Lemnoideae</taxon>
        <taxon>Spirodela</taxon>
    </lineage>
</organism>
<dbReference type="PANTHER" id="PTHR31840">
    <property type="entry name" value="COILED-COIL DOMAIN-CONTAINING PROTEIN 97"/>
    <property type="match status" value="1"/>
</dbReference>
<dbReference type="AlphaFoldDB" id="A0A7I8LBS9"/>
<evidence type="ECO:0000256" key="1">
    <source>
        <dbReference type="SAM" id="MobiDB-lite"/>
    </source>
</evidence>
<dbReference type="InterPro" id="IPR040233">
    <property type="entry name" value="CCD97-like_C"/>
</dbReference>